<keyword evidence="4 7" id="KW-0812">Transmembrane</keyword>
<feature type="transmembrane region" description="Helical" evidence="7">
    <location>
        <begin position="64"/>
        <end position="83"/>
    </location>
</feature>
<evidence type="ECO:0000256" key="6">
    <source>
        <dbReference type="ARBA" id="ARBA00023136"/>
    </source>
</evidence>
<evidence type="ECO:0000256" key="2">
    <source>
        <dbReference type="ARBA" id="ARBA00007015"/>
    </source>
</evidence>
<dbReference type="InterPro" id="IPR039309">
    <property type="entry name" value="BT1"/>
</dbReference>
<feature type="transmembrane region" description="Helical" evidence="7">
    <location>
        <begin position="90"/>
        <end position="108"/>
    </location>
</feature>
<evidence type="ECO:0000256" key="5">
    <source>
        <dbReference type="ARBA" id="ARBA00022989"/>
    </source>
</evidence>
<evidence type="ECO:0008006" key="10">
    <source>
        <dbReference type="Google" id="ProtNLM"/>
    </source>
</evidence>
<dbReference type="Proteomes" id="UP000467214">
    <property type="component" value="Unassembled WGS sequence"/>
</dbReference>
<feature type="transmembrane region" description="Helical" evidence="7">
    <location>
        <begin position="547"/>
        <end position="572"/>
    </location>
</feature>
<gene>
    <name evidence="8" type="ORF">GQF02_13480</name>
</gene>
<feature type="transmembrane region" description="Helical" evidence="7">
    <location>
        <begin position="128"/>
        <end position="146"/>
    </location>
</feature>
<keyword evidence="9" id="KW-1185">Reference proteome</keyword>
<organism evidence="8 9">
    <name type="scientific">Craterilacuibacter sinensis</name>
    <dbReference type="NCBI Taxonomy" id="2686017"/>
    <lineage>
        <taxon>Bacteria</taxon>
        <taxon>Pseudomonadati</taxon>
        <taxon>Pseudomonadota</taxon>
        <taxon>Betaproteobacteria</taxon>
        <taxon>Neisseriales</taxon>
        <taxon>Neisseriaceae</taxon>
        <taxon>Craterilacuibacter</taxon>
    </lineage>
</organism>
<evidence type="ECO:0000256" key="7">
    <source>
        <dbReference type="SAM" id="Phobius"/>
    </source>
</evidence>
<keyword evidence="3" id="KW-0813">Transport</keyword>
<evidence type="ECO:0000313" key="8">
    <source>
        <dbReference type="EMBL" id="MXR37986.1"/>
    </source>
</evidence>
<evidence type="ECO:0000313" key="9">
    <source>
        <dbReference type="Proteomes" id="UP000467214"/>
    </source>
</evidence>
<keyword evidence="5 7" id="KW-1133">Transmembrane helix</keyword>
<dbReference type="EMBL" id="WSSB01000014">
    <property type="protein sequence ID" value="MXR37986.1"/>
    <property type="molecule type" value="Genomic_DNA"/>
</dbReference>
<comment type="subcellular location">
    <subcellularLocation>
        <location evidence="1">Membrane</location>
        <topology evidence="1">Multi-pass membrane protein</topology>
    </subcellularLocation>
</comment>
<sequence>MLLVPDNTHRLLLAVIAAILLGFLLRVPVRAQAKRPQAGPVLRLLDSHLFALGREMRISYLPPLMVYVAAGIQGLTGIVGTFFVKDYLGLSAEFLAALGFWAGIPWALKMPLGHLVDLMWRHKNWLVYLGATLIAISLSIMALLIGQREAMAAIMHVNAWYVLASLLVPVGYVLQDAVADAMTVEAVPHIHSDGSPCLPEEIRRMHTTMQTLGRVAIIGGSILVALANLWLFDDSAALARAEQAALYRDIYLMALAIPLISVAGVLLAGQLQRQRVKKLRRHGLSDQAIRELTAHSSGSTEINWKLLGGSAAFVVFTLLMGMSEAAYGQEAIFAGSLLIIVLLMARLTRVLAPEARRTLLGTALLIFMFRAAPAPGAGVTWWSIDTLGFDAHFFATLSLIGSLLTLAGMFALRRFMAERSMQYIIVFLTLAQLLLSLPTLAMSLGLHQWTAAHSGGVIDARFIALIDTALSSPLGQIAMIPMLAWIANSAPAELKATYFAVMASFTNLALSASELGTKYLNRVFTLTREVRNPANGVLVTPADYNELTALLLAAMLIGVLLPLLAVAATRWLRLKTE</sequence>
<dbReference type="PANTHER" id="PTHR31585">
    <property type="entry name" value="FOLATE-BIOPTERIN TRANSPORTER 1, CHLOROPLASTIC"/>
    <property type="match status" value="1"/>
</dbReference>
<evidence type="ECO:0000256" key="3">
    <source>
        <dbReference type="ARBA" id="ARBA00022448"/>
    </source>
</evidence>
<reference evidence="8 9" key="1">
    <citation type="submission" date="2019-12" db="EMBL/GenBank/DDBJ databases">
        <title>Neisseriaceae gen. nov. sp. Genome sequencing and assembly.</title>
        <authorList>
            <person name="Liu Z."/>
            <person name="Li A."/>
        </authorList>
    </citation>
    <scope>NUCLEOTIDE SEQUENCE [LARGE SCALE GENOMIC DNA]</scope>
    <source>
        <strain evidence="8 9">B2N2-7</strain>
    </source>
</reference>
<keyword evidence="6 7" id="KW-0472">Membrane</keyword>
<dbReference type="InterPro" id="IPR036259">
    <property type="entry name" value="MFS_trans_sf"/>
</dbReference>
<feature type="transmembrane region" description="Helical" evidence="7">
    <location>
        <begin position="326"/>
        <end position="347"/>
    </location>
</feature>
<protein>
    <recommendedName>
        <fullName evidence="10">Folate/biopterin family MFS transporter</fullName>
    </recommendedName>
</protein>
<evidence type="ECO:0000256" key="1">
    <source>
        <dbReference type="ARBA" id="ARBA00004141"/>
    </source>
</evidence>
<dbReference type="SUPFAM" id="SSF103473">
    <property type="entry name" value="MFS general substrate transporter"/>
    <property type="match status" value="1"/>
</dbReference>
<comment type="similarity">
    <text evidence="2">Belongs to the major facilitator superfamily. Folate-biopterin transporter (TC 2.A.71) family.</text>
</comment>
<feature type="transmembrane region" description="Helical" evidence="7">
    <location>
        <begin position="212"/>
        <end position="230"/>
    </location>
</feature>
<dbReference type="AlphaFoldDB" id="A0A845BV05"/>
<evidence type="ECO:0000256" key="4">
    <source>
        <dbReference type="ARBA" id="ARBA00022692"/>
    </source>
</evidence>
<feature type="transmembrane region" description="Helical" evidence="7">
    <location>
        <begin position="424"/>
        <end position="442"/>
    </location>
</feature>
<feature type="transmembrane region" description="Helical" evidence="7">
    <location>
        <begin position="359"/>
        <end position="381"/>
    </location>
</feature>
<dbReference type="Pfam" id="PF03092">
    <property type="entry name" value="BT1"/>
    <property type="match status" value="1"/>
</dbReference>
<feature type="transmembrane region" description="Helical" evidence="7">
    <location>
        <begin position="393"/>
        <end position="412"/>
    </location>
</feature>
<dbReference type="PANTHER" id="PTHR31585:SF5">
    <property type="entry name" value="RNA-BINDING S4 DOMAIN-CONTAINING PROTEIN"/>
    <property type="match status" value="1"/>
</dbReference>
<feature type="transmembrane region" description="Helical" evidence="7">
    <location>
        <begin position="302"/>
        <end position="320"/>
    </location>
</feature>
<proteinExistence type="inferred from homology"/>
<accession>A0A845BV05</accession>
<name>A0A845BV05_9NEIS</name>
<dbReference type="GO" id="GO:0016020">
    <property type="term" value="C:membrane"/>
    <property type="evidence" value="ECO:0007669"/>
    <property type="project" value="UniProtKB-SubCell"/>
</dbReference>
<feature type="transmembrane region" description="Helical" evidence="7">
    <location>
        <begin position="250"/>
        <end position="271"/>
    </location>
</feature>
<comment type="caution">
    <text evidence="8">The sequence shown here is derived from an EMBL/GenBank/DDBJ whole genome shotgun (WGS) entry which is preliminary data.</text>
</comment>